<name>D7FN38_ECTSI</name>
<proteinExistence type="predicted"/>
<feature type="region of interest" description="Disordered" evidence="1">
    <location>
        <begin position="59"/>
        <end position="79"/>
    </location>
</feature>
<evidence type="ECO:0000256" key="1">
    <source>
        <dbReference type="SAM" id="MobiDB-lite"/>
    </source>
</evidence>
<reference evidence="2 3" key="1">
    <citation type="journal article" date="2010" name="Nature">
        <title>The Ectocarpus genome and the independent evolution of multicellularity in brown algae.</title>
        <authorList>
            <person name="Cock J.M."/>
            <person name="Sterck L."/>
            <person name="Rouze P."/>
            <person name="Scornet D."/>
            <person name="Allen A.E."/>
            <person name="Amoutzias G."/>
            <person name="Anthouard V."/>
            <person name="Artiguenave F."/>
            <person name="Aury J.M."/>
            <person name="Badger J.H."/>
            <person name="Beszteri B."/>
            <person name="Billiau K."/>
            <person name="Bonnet E."/>
            <person name="Bothwell J.H."/>
            <person name="Bowler C."/>
            <person name="Boyen C."/>
            <person name="Brownlee C."/>
            <person name="Carrano C.J."/>
            <person name="Charrier B."/>
            <person name="Cho G.Y."/>
            <person name="Coelho S.M."/>
            <person name="Collen J."/>
            <person name="Corre E."/>
            <person name="Da Silva C."/>
            <person name="Delage L."/>
            <person name="Delaroque N."/>
            <person name="Dittami S.M."/>
            <person name="Doulbeau S."/>
            <person name="Elias M."/>
            <person name="Farnham G."/>
            <person name="Gachon C.M."/>
            <person name="Gschloessl B."/>
            <person name="Heesch S."/>
            <person name="Jabbari K."/>
            <person name="Jubin C."/>
            <person name="Kawai H."/>
            <person name="Kimura K."/>
            <person name="Kloareg B."/>
            <person name="Kupper F.C."/>
            <person name="Lang D."/>
            <person name="Le Bail A."/>
            <person name="Leblanc C."/>
            <person name="Lerouge P."/>
            <person name="Lohr M."/>
            <person name="Lopez P.J."/>
            <person name="Martens C."/>
            <person name="Maumus F."/>
            <person name="Michel G."/>
            <person name="Miranda-Saavedra D."/>
            <person name="Morales J."/>
            <person name="Moreau H."/>
            <person name="Motomura T."/>
            <person name="Nagasato C."/>
            <person name="Napoli C.A."/>
            <person name="Nelson D.R."/>
            <person name="Nyvall-Collen P."/>
            <person name="Peters A.F."/>
            <person name="Pommier C."/>
            <person name="Potin P."/>
            <person name="Poulain J."/>
            <person name="Quesneville H."/>
            <person name="Read B."/>
            <person name="Rensing S.A."/>
            <person name="Ritter A."/>
            <person name="Rousvoal S."/>
            <person name="Samanta M."/>
            <person name="Samson G."/>
            <person name="Schroeder D.C."/>
            <person name="Segurens B."/>
            <person name="Strittmatter M."/>
            <person name="Tonon T."/>
            <person name="Tregear J.W."/>
            <person name="Valentin K."/>
            <person name="von Dassow P."/>
            <person name="Yamagishi T."/>
            <person name="Van de Peer Y."/>
            <person name="Wincker P."/>
        </authorList>
    </citation>
    <scope>NUCLEOTIDE SEQUENCE [LARGE SCALE GENOMIC DNA]</scope>
    <source>
        <strain evidence="3">Ec32 / CCAP1310/4</strain>
    </source>
</reference>
<accession>D7FN38</accession>
<protein>
    <submittedName>
        <fullName evidence="2">Uncharacterized protein</fullName>
    </submittedName>
</protein>
<dbReference type="InParanoid" id="D7FN38"/>
<organism evidence="2 3">
    <name type="scientific">Ectocarpus siliculosus</name>
    <name type="common">Brown alga</name>
    <name type="synonym">Conferva siliculosa</name>
    <dbReference type="NCBI Taxonomy" id="2880"/>
    <lineage>
        <taxon>Eukaryota</taxon>
        <taxon>Sar</taxon>
        <taxon>Stramenopiles</taxon>
        <taxon>Ochrophyta</taxon>
        <taxon>PX clade</taxon>
        <taxon>Phaeophyceae</taxon>
        <taxon>Ectocarpales</taxon>
        <taxon>Ectocarpaceae</taxon>
        <taxon>Ectocarpus</taxon>
    </lineage>
</organism>
<dbReference type="AlphaFoldDB" id="D7FN38"/>
<keyword evidence="3" id="KW-1185">Reference proteome</keyword>
<dbReference type="EMBL" id="FN649760">
    <property type="protein sequence ID" value="CBJ34252.1"/>
    <property type="molecule type" value="Genomic_DNA"/>
</dbReference>
<sequence>MLPGGGVLSISKPSVLVGRETCMLPGGRVVSTSKPSFSSGASLAVVAIDAVEKRRRWAGGMIGEQQREKKTREQPLWHG</sequence>
<evidence type="ECO:0000313" key="3">
    <source>
        <dbReference type="Proteomes" id="UP000002630"/>
    </source>
</evidence>
<feature type="compositionally biased region" description="Basic and acidic residues" evidence="1">
    <location>
        <begin position="65"/>
        <end position="79"/>
    </location>
</feature>
<gene>
    <name evidence="2" type="ORF">Esi_1738_0001</name>
</gene>
<evidence type="ECO:0000313" key="2">
    <source>
        <dbReference type="EMBL" id="CBJ34252.1"/>
    </source>
</evidence>
<dbReference type="Proteomes" id="UP000002630">
    <property type="component" value="Unassembled WGS sequence"/>
</dbReference>